<keyword evidence="2" id="KW-0963">Cytoplasm</keyword>
<dbReference type="SUPFAM" id="SSF52540">
    <property type="entry name" value="P-loop containing nucleoside triphosphate hydrolases"/>
    <property type="match status" value="1"/>
</dbReference>
<dbReference type="PRINTS" id="PR00380">
    <property type="entry name" value="KINESINHEAVY"/>
</dbReference>
<evidence type="ECO:0000256" key="12">
    <source>
        <dbReference type="SAM" id="MobiDB-lite"/>
    </source>
</evidence>
<keyword evidence="9" id="KW-0206">Cytoskeleton</keyword>
<dbReference type="GO" id="GO:0005634">
    <property type="term" value="C:nucleus"/>
    <property type="evidence" value="ECO:0007669"/>
    <property type="project" value="TreeGrafter"/>
</dbReference>
<comment type="similarity">
    <text evidence="10">Belongs to the TRAFAC class myosin-kinesin ATPase superfamily. Kinesin family.</text>
</comment>
<dbReference type="SMART" id="SM00129">
    <property type="entry name" value="KISc"/>
    <property type="match status" value="1"/>
</dbReference>
<dbReference type="InterPro" id="IPR027417">
    <property type="entry name" value="P-loop_NTPase"/>
</dbReference>
<dbReference type="GO" id="GO:0072686">
    <property type="term" value="C:mitotic spindle"/>
    <property type="evidence" value="ECO:0007669"/>
    <property type="project" value="TreeGrafter"/>
</dbReference>
<comment type="caution">
    <text evidence="14">The sequence shown here is derived from an EMBL/GenBank/DDBJ whole genome shotgun (WGS) entry which is preliminary data.</text>
</comment>
<dbReference type="InterPro" id="IPR019821">
    <property type="entry name" value="Kinesin_motor_CS"/>
</dbReference>
<reference evidence="14" key="1">
    <citation type="journal article" date="2024" name="Gigascience">
        <title>Chromosome-level genome of the poultry shaft louse Menopon gallinae provides insight into the host-switching and adaptive evolution of parasitic lice.</title>
        <authorList>
            <person name="Xu Y."/>
            <person name="Ma L."/>
            <person name="Liu S."/>
            <person name="Liang Y."/>
            <person name="Liu Q."/>
            <person name="He Z."/>
            <person name="Tian L."/>
            <person name="Duan Y."/>
            <person name="Cai W."/>
            <person name="Li H."/>
            <person name="Song F."/>
        </authorList>
    </citation>
    <scope>NUCLEOTIDE SEQUENCE</scope>
    <source>
        <strain evidence="14">Cailab_2023a</strain>
    </source>
</reference>
<dbReference type="PANTHER" id="PTHR47970:SF29">
    <property type="entry name" value="KINESIN FAMILY MEMBER 20B"/>
    <property type="match status" value="1"/>
</dbReference>
<gene>
    <name evidence="14" type="ORF">PYX00_004014</name>
</gene>
<feature type="domain" description="Kinesin motor" evidence="13">
    <location>
        <begin position="48"/>
        <end position="465"/>
    </location>
</feature>
<dbReference type="PROSITE" id="PS50067">
    <property type="entry name" value="KINESIN_MOTOR_2"/>
    <property type="match status" value="1"/>
</dbReference>
<dbReference type="GO" id="GO:0090307">
    <property type="term" value="P:mitotic spindle assembly"/>
    <property type="evidence" value="ECO:0007669"/>
    <property type="project" value="TreeGrafter"/>
</dbReference>
<feature type="region of interest" description="Disordered" evidence="12">
    <location>
        <begin position="1022"/>
        <end position="1058"/>
    </location>
</feature>
<evidence type="ECO:0000256" key="9">
    <source>
        <dbReference type="ARBA" id="ARBA00023212"/>
    </source>
</evidence>
<evidence type="ECO:0000256" key="11">
    <source>
        <dbReference type="SAM" id="Coils"/>
    </source>
</evidence>
<dbReference type="InterPro" id="IPR001752">
    <property type="entry name" value="Kinesin_motor_dom"/>
</dbReference>
<dbReference type="Gene3D" id="3.40.850.10">
    <property type="entry name" value="Kinesin motor domain"/>
    <property type="match status" value="1"/>
</dbReference>
<feature type="compositionally biased region" description="Basic and acidic residues" evidence="12">
    <location>
        <begin position="1035"/>
        <end position="1052"/>
    </location>
</feature>
<dbReference type="GO" id="GO:0005876">
    <property type="term" value="C:spindle microtubule"/>
    <property type="evidence" value="ECO:0007669"/>
    <property type="project" value="TreeGrafter"/>
</dbReference>
<feature type="coiled-coil region" evidence="11">
    <location>
        <begin position="682"/>
        <end position="751"/>
    </location>
</feature>
<evidence type="ECO:0000256" key="5">
    <source>
        <dbReference type="ARBA" id="ARBA00022741"/>
    </source>
</evidence>
<evidence type="ECO:0000256" key="8">
    <source>
        <dbReference type="ARBA" id="ARBA00023175"/>
    </source>
</evidence>
<proteinExistence type="inferred from homology"/>
<dbReference type="Pfam" id="PF00225">
    <property type="entry name" value="Kinesin"/>
    <property type="match status" value="1"/>
</dbReference>
<evidence type="ECO:0000256" key="10">
    <source>
        <dbReference type="PROSITE-ProRule" id="PRU00283"/>
    </source>
</evidence>
<dbReference type="InterPro" id="IPR036961">
    <property type="entry name" value="Kinesin_motor_dom_sf"/>
</dbReference>
<keyword evidence="8 10" id="KW-0505">Motor protein</keyword>
<dbReference type="GO" id="GO:0008574">
    <property type="term" value="F:plus-end-directed microtubule motor activity"/>
    <property type="evidence" value="ECO:0007669"/>
    <property type="project" value="TreeGrafter"/>
</dbReference>
<name>A0AAW2I2Z3_9NEOP</name>
<comment type="subcellular location">
    <subcellularLocation>
        <location evidence="1">Cytoplasm</location>
        <location evidence="1">Cytoskeleton</location>
        <location evidence="1">Spindle</location>
    </subcellularLocation>
</comment>
<keyword evidence="7 11" id="KW-0175">Coiled coil</keyword>
<dbReference type="AlphaFoldDB" id="A0AAW2I2Z3"/>
<protein>
    <recommendedName>
        <fullName evidence="13">Kinesin motor domain-containing protein</fullName>
    </recommendedName>
</protein>
<evidence type="ECO:0000256" key="2">
    <source>
        <dbReference type="ARBA" id="ARBA00022490"/>
    </source>
</evidence>
<dbReference type="GO" id="GO:0008017">
    <property type="term" value="F:microtubule binding"/>
    <property type="evidence" value="ECO:0007669"/>
    <property type="project" value="InterPro"/>
</dbReference>
<evidence type="ECO:0000256" key="3">
    <source>
        <dbReference type="ARBA" id="ARBA00022553"/>
    </source>
</evidence>
<feature type="coiled-coil region" evidence="11">
    <location>
        <begin position="608"/>
        <end position="656"/>
    </location>
</feature>
<feature type="compositionally biased region" description="Basic and acidic residues" evidence="12">
    <location>
        <begin position="915"/>
        <end position="955"/>
    </location>
</feature>
<dbReference type="InterPro" id="IPR047149">
    <property type="entry name" value="KIF11-like"/>
</dbReference>
<keyword evidence="4" id="KW-0493">Microtubule</keyword>
<evidence type="ECO:0000256" key="6">
    <source>
        <dbReference type="ARBA" id="ARBA00022840"/>
    </source>
</evidence>
<dbReference type="PANTHER" id="PTHR47970">
    <property type="entry name" value="KINESIN-LIKE PROTEIN KIF11"/>
    <property type="match status" value="1"/>
</dbReference>
<keyword evidence="6 10" id="KW-0067">ATP-binding</keyword>
<keyword evidence="3" id="KW-0597">Phosphoprotein</keyword>
<evidence type="ECO:0000259" key="13">
    <source>
        <dbReference type="PROSITE" id="PS50067"/>
    </source>
</evidence>
<sequence>MSEAKLSYLVPRDPSIKCWEDRVKLQGPLTTNMVKHDIDALEESVNEKLKVYLRIKPYEDDVHPYTVFSNTLEVEAPKDKKLTKDVGKLVHKFHFSHIFNQHSTQESIFENCVLHSLKGFVHGQNDLLFAHGTTNAGKTYTMQGTMESPGVIPRSIQFLFSCLKNNIETVCHYQPRRCNDLYVLTSEEVTREIMHKNFILNLDLAKYQRCPEMSYRSYRTDVTCSSTFSDVYRNETYSEMESNISEVNYEVGHGRHALWISMIEIHNEQIYDLLEVPDKKGARVKLGIAEDGKGKVYIKNQRYVNVISGHEALQVYQFGRANLRLGPTALNNESSRSHCIFTLTLAKFLDGGKSDRAILSRFSFCDLAGSERVKKALTDGLRLAESKSINTSLSIFAKCLNIIRDNQANGERKIVPYRESKLTRLFRDAMMGKQSFSIIVNITPEPHLFNETLYVLKFSAIAQQIIPVKAFPKQKKPALRRSKFASVVANATDCTDIEWDSPDIRGVREDKRDSAVFEQLTNLIDSLKEELAQERRRADTIESEIRQSLSDQFTRMFSEFNEKNKNIHDREIKHLQEMHDRKQKRLIEYYENQNRMKRKRMKDESFDDIEMEGKMEQMEKDLKLLQSENDSLRQMIQQLNSENRKLQRKRTQLEFDLSEKSRLLKATVKSRETNGSGDFELVKELENQVQQSESKITGLKNLLGESAFEYKDLLQTNECLVEENENLERELAKTTNKVEDLKNELLEYHKICSAKTVKIEELEEKLEKFSEYDFDSMSKENEALRLKCADQDEEIKALQREVKNLTRQNIDQVKKVVSSEGEAEYKELLSKNAELEKCIHELKNKQEEEKRVHNSEMEDVRKKLETAENEYNLLKTRDEEEKASINSEIVKLKEENQLLTNELKNMQNEIDTFQENREKIFSQQEREIQELREENERLKKEKSTTVPETPEKTDEKDSEGDSSPVENGTEGNGEIATHTAEETLPVEDTPDRLSRRLENLMVFHSETKKSCKKVVGGVEESLHPSLMKSKRKGKKAMEQDRSKVNDENELTKKGNNKCTRKLFTGNDFDCVSDLESSFVEPEIPRLRPRRK</sequence>
<keyword evidence="5 10" id="KW-0547">Nucleotide-binding</keyword>
<evidence type="ECO:0000313" key="14">
    <source>
        <dbReference type="EMBL" id="KAL0276435.1"/>
    </source>
</evidence>
<organism evidence="14">
    <name type="scientific">Menopon gallinae</name>
    <name type="common">poultry shaft louse</name>
    <dbReference type="NCBI Taxonomy" id="328185"/>
    <lineage>
        <taxon>Eukaryota</taxon>
        <taxon>Metazoa</taxon>
        <taxon>Ecdysozoa</taxon>
        <taxon>Arthropoda</taxon>
        <taxon>Hexapoda</taxon>
        <taxon>Insecta</taxon>
        <taxon>Pterygota</taxon>
        <taxon>Neoptera</taxon>
        <taxon>Paraneoptera</taxon>
        <taxon>Psocodea</taxon>
        <taxon>Troctomorpha</taxon>
        <taxon>Phthiraptera</taxon>
        <taxon>Amblycera</taxon>
        <taxon>Menoponidae</taxon>
        <taxon>Menopon</taxon>
    </lineage>
</organism>
<feature type="binding site" evidence="10">
    <location>
        <begin position="132"/>
        <end position="139"/>
    </location>
    <ligand>
        <name>ATP</name>
        <dbReference type="ChEBI" id="CHEBI:30616"/>
    </ligand>
</feature>
<evidence type="ECO:0000256" key="1">
    <source>
        <dbReference type="ARBA" id="ARBA00004186"/>
    </source>
</evidence>
<accession>A0AAW2I2Z3</accession>
<feature type="coiled-coil region" evidence="11">
    <location>
        <begin position="517"/>
        <end position="544"/>
    </location>
</feature>
<dbReference type="GO" id="GO:0007018">
    <property type="term" value="P:microtubule-based movement"/>
    <property type="evidence" value="ECO:0007669"/>
    <property type="project" value="InterPro"/>
</dbReference>
<dbReference type="GO" id="GO:0005524">
    <property type="term" value="F:ATP binding"/>
    <property type="evidence" value="ECO:0007669"/>
    <property type="project" value="UniProtKB-UniRule"/>
</dbReference>
<dbReference type="PROSITE" id="PS00411">
    <property type="entry name" value="KINESIN_MOTOR_1"/>
    <property type="match status" value="1"/>
</dbReference>
<evidence type="ECO:0000256" key="4">
    <source>
        <dbReference type="ARBA" id="ARBA00022701"/>
    </source>
</evidence>
<dbReference type="GO" id="GO:0051231">
    <property type="term" value="P:spindle elongation"/>
    <property type="evidence" value="ECO:0007669"/>
    <property type="project" value="TreeGrafter"/>
</dbReference>
<feature type="region of interest" description="Disordered" evidence="12">
    <location>
        <begin position="915"/>
        <end position="993"/>
    </location>
</feature>
<dbReference type="EMBL" id="JARGDH010000002">
    <property type="protein sequence ID" value="KAL0276435.1"/>
    <property type="molecule type" value="Genomic_DNA"/>
</dbReference>
<evidence type="ECO:0000256" key="7">
    <source>
        <dbReference type="ARBA" id="ARBA00023054"/>
    </source>
</evidence>